<keyword evidence="2" id="KW-0732">Signal</keyword>
<reference evidence="4 5" key="1">
    <citation type="submission" date="2020-07" db="EMBL/GenBank/DDBJ databases">
        <title>Novel species isolated from subtropical streams in China.</title>
        <authorList>
            <person name="Lu H."/>
        </authorList>
    </citation>
    <scope>NUCLEOTIDE SEQUENCE [LARGE SCALE GENOMIC DNA]</scope>
    <source>
        <strain evidence="4 5">FT3S</strain>
    </source>
</reference>
<dbReference type="Pfam" id="PF13670">
    <property type="entry name" value="PepSY_2"/>
    <property type="match status" value="1"/>
</dbReference>
<comment type="caution">
    <text evidence="4">The sequence shown here is derived from an EMBL/GenBank/DDBJ whole genome shotgun (WGS) entry which is preliminary data.</text>
</comment>
<dbReference type="AlphaFoldDB" id="A0A7W2EJZ9"/>
<feature type="domain" description="PepSY" evidence="3">
    <location>
        <begin position="8"/>
        <end position="82"/>
    </location>
</feature>
<keyword evidence="5" id="KW-1185">Reference proteome</keyword>
<evidence type="ECO:0000256" key="1">
    <source>
        <dbReference type="SAM" id="MobiDB-lite"/>
    </source>
</evidence>
<organism evidence="4 5">
    <name type="scientific">Rugamonas fusca</name>
    <dbReference type="NCBI Taxonomy" id="2758568"/>
    <lineage>
        <taxon>Bacteria</taxon>
        <taxon>Pseudomonadati</taxon>
        <taxon>Pseudomonadota</taxon>
        <taxon>Betaproteobacteria</taxon>
        <taxon>Burkholderiales</taxon>
        <taxon>Oxalobacteraceae</taxon>
        <taxon>Telluria group</taxon>
        <taxon>Rugamonas</taxon>
    </lineage>
</organism>
<feature type="region of interest" description="Disordered" evidence="1">
    <location>
        <begin position="92"/>
        <end position="121"/>
    </location>
</feature>
<dbReference type="Proteomes" id="UP000566711">
    <property type="component" value="Unassembled WGS sequence"/>
</dbReference>
<feature type="signal peptide" evidence="2">
    <location>
        <begin position="1"/>
        <end position="21"/>
    </location>
</feature>
<feature type="chain" id="PRO_5030600782" evidence="2">
    <location>
        <begin position="22"/>
        <end position="121"/>
    </location>
</feature>
<evidence type="ECO:0000256" key="2">
    <source>
        <dbReference type="SAM" id="SignalP"/>
    </source>
</evidence>
<gene>
    <name evidence="4" type="ORF">H3H36_18300</name>
</gene>
<evidence type="ECO:0000313" key="4">
    <source>
        <dbReference type="EMBL" id="MBA5607313.1"/>
    </source>
</evidence>
<dbReference type="RefSeq" id="WP_182219533.1">
    <property type="nucleotide sequence ID" value="NZ_JACEZS010000016.1"/>
</dbReference>
<protein>
    <submittedName>
        <fullName evidence="4">PepSY domain-containing protein</fullName>
    </submittedName>
</protein>
<name>A0A7W2EJZ9_9BURK</name>
<proteinExistence type="predicted"/>
<sequence>MVPFRKCMALAALAVSGAASAEVYCSDPIADWQPREQLQREVERRGWTVQRIKIDDGCYELRAIDRKGNKIKARFAPASLRIRTLAVEFDPAGDASDYLPDLAPPGPRRQRLGPNSHGEIK</sequence>
<dbReference type="InterPro" id="IPR025711">
    <property type="entry name" value="PepSY"/>
</dbReference>
<accession>A0A7W2EJZ9</accession>
<dbReference type="EMBL" id="JACEZS010000016">
    <property type="protein sequence ID" value="MBA5607313.1"/>
    <property type="molecule type" value="Genomic_DNA"/>
</dbReference>
<evidence type="ECO:0000259" key="3">
    <source>
        <dbReference type="Pfam" id="PF13670"/>
    </source>
</evidence>
<evidence type="ECO:0000313" key="5">
    <source>
        <dbReference type="Proteomes" id="UP000566711"/>
    </source>
</evidence>